<dbReference type="GO" id="GO:0046872">
    <property type="term" value="F:metal ion binding"/>
    <property type="evidence" value="ECO:0007669"/>
    <property type="project" value="UniProtKB-KW"/>
</dbReference>
<dbReference type="InterPro" id="IPR015890">
    <property type="entry name" value="Chorismate_C"/>
</dbReference>
<protein>
    <recommendedName>
        <fullName evidence="3">Anthranilate synthase component 1</fullName>
    </recommendedName>
</protein>
<keyword evidence="4" id="KW-0479">Metal-binding</keyword>
<evidence type="ECO:0000256" key="6">
    <source>
        <dbReference type="ARBA" id="ARBA00023239"/>
    </source>
</evidence>
<dbReference type="EMBL" id="ATCF01000018">
    <property type="protein sequence ID" value="EPD99033.1"/>
    <property type="molecule type" value="Genomic_DNA"/>
</dbReference>
<sequence length="506" mass="54978">MLAFSEFARLAQQGNYVPVTLTLTADLETPVSILSRLKDDEDVFLLESVEAGERFGRNSFIGLNPRARFSVEDGRAFMEDADGRRELPEAATKEGAFMALRSLTEGLRPAAPADLPSFTGGAVGALGWEMCGEFEPKTGYKPHGLTAAFMVAEDMIIFDNFRHTMTISAGVRIDEFPDLGSAFAAGAARVEAVRARIRRPLDLSKLPDQHPAATPVLKANTTEHDFCAMVEKAKGLIRDGELIQVVLSQKFSGETTIEPFTFYRALRRINPSPYTFFMKMGGLTFVSSSPETLCRTEADGSALLRPIAGTRKRGASADDDERLSEELLADPKERAEHLMLVDLARNDLGRVAAPGSVKTPSFMTVEYFSHVMHIVSTVTGQLAPGLDAYDLVRSAFPAGTLSGAPKVRAMQIIRELEPEPRGFYGGAAGYFGYDGAMDLAITIRTLIFEDLEEPEAPGVAKRRNFSIQAGAGIVYDSVPALEYQETKNKAAAMMKAVELAARGLAD</sequence>
<gene>
    <name evidence="11" type="ORF">HMPREF1476_01304</name>
</gene>
<dbReference type="GO" id="GO:0004049">
    <property type="term" value="F:anthranilate synthase activity"/>
    <property type="evidence" value="ECO:0007669"/>
    <property type="project" value="UniProtKB-EC"/>
</dbReference>
<evidence type="ECO:0000313" key="11">
    <source>
        <dbReference type="EMBL" id="EPD99033.1"/>
    </source>
</evidence>
<dbReference type="InterPro" id="IPR006805">
    <property type="entry name" value="Anth_synth_I_N"/>
</dbReference>
<evidence type="ECO:0000256" key="5">
    <source>
        <dbReference type="ARBA" id="ARBA00022842"/>
    </source>
</evidence>
<evidence type="ECO:0000256" key="7">
    <source>
        <dbReference type="ARBA" id="ARBA00025634"/>
    </source>
</evidence>
<dbReference type="Proteomes" id="UP000014400">
    <property type="component" value="Unassembled WGS sequence"/>
</dbReference>
<evidence type="ECO:0000256" key="3">
    <source>
        <dbReference type="ARBA" id="ARBA00020653"/>
    </source>
</evidence>
<evidence type="ECO:0000313" key="12">
    <source>
        <dbReference type="Proteomes" id="UP000014400"/>
    </source>
</evidence>
<evidence type="ECO:0000259" key="9">
    <source>
        <dbReference type="Pfam" id="PF00425"/>
    </source>
</evidence>
<dbReference type="AlphaFoldDB" id="S3BCK1"/>
<dbReference type="Pfam" id="PF04715">
    <property type="entry name" value="Anth_synt_I_N"/>
    <property type="match status" value="1"/>
</dbReference>
<comment type="caution">
    <text evidence="11">The sequence shown here is derived from an EMBL/GenBank/DDBJ whole genome shotgun (WGS) entry which is preliminary data.</text>
</comment>
<dbReference type="eggNOG" id="COG0147">
    <property type="taxonomic scope" value="Bacteria"/>
</dbReference>
<evidence type="ECO:0000256" key="4">
    <source>
        <dbReference type="ARBA" id="ARBA00022723"/>
    </source>
</evidence>
<reference evidence="11 12" key="1">
    <citation type="submission" date="2013-04" db="EMBL/GenBank/DDBJ databases">
        <title>The Genome Sequence of Sutterella wadsworthensis HGA0223.</title>
        <authorList>
            <consortium name="The Broad Institute Genomics Platform"/>
            <person name="Earl A."/>
            <person name="Ward D."/>
            <person name="Feldgarden M."/>
            <person name="Gevers D."/>
            <person name="Schmidt T.M."/>
            <person name="Dover J."/>
            <person name="Dai D."/>
            <person name="Walker B."/>
            <person name="Young S."/>
            <person name="Zeng Q."/>
            <person name="Gargeya S."/>
            <person name="Fitzgerald M."/>
            <person name="Haas B."/>
            <person name="Abouelleil A."/>
            <person name="Allen A.W."/>
            <person name="Alvarado L."/>
            <person name="Arachchi H.M."/>
            <person name="Berlin A.M."/>
            <person name="Chapman S.B."/>
            <person name="Gainer-Dewar J."/>
            <person name="Goldberg J."/>
            <person name="Griggs A."/>
            <person name="Gujja S."/>
            <person name="Hansen M."/>
            <person name="Howarth C."/>
            <person name="Imamovic A."/>
            <person name="Ireland A."/>
            <person name="Larimer J."/>
            <person name="McCowan C."/>
            <person name="Murphy C."/>
            <person name="Pearson M."/>
            <person name="Poon T.W."/>
            <person name="Priest M."/>
            <person name="Roberts A."/>
            <person name="Saif S."/>
            <person name="Shea T."/>
            <person name="Sisk P."/>
            <person name="Sykes S."/>
            <person name="Wortman J."/>
            <person name="Nusbaum C."/>
            <person name="Birren B."/>
        </authorList>
    </citation>
    <scope>NUCLEOTIDE SEQUENCE [LARGE SCALE GENOMIC DNA]</scope>
    <source>
        <strain evidence="11 12">HGA0223</strain>
    </source>
</reference>
<evidence type="ECO:0000259" key="10">
    <source>
        <dbReference type="Pfam" id="PF04715"/>
    </source>
</evidence>
<evidence type="ECO:0000256" key="2">
    <source>
        <dbReference type="ARBA" id="ARBA00011575"/>
    </source>
</evidence>
<organism evidence="11 12">
    <name type="scientific">Sutterella wadsworthensis HGA0223</name>
    <dbReference type="NCBI Taxonomy" id="1203554"/>
    <lineage>
        <taxon>Bacteria</taxon>
        <taxon>Pseudomonadati</taxon>
        <taxon>Pseudomonadota</taxon>
        <taxon>Betaproteobacteria</taxon>
        <taxon>Burkholderiales</taxon>
        <taxon>Sutterellaceae</taxon>
        <taxon>Sutterella</taxon>
    </lineage>
</organism>
<comment type="function">
    <text evidence="7">Part of a heterotetrameric complex that catalyzes the two-step biosynthesis of anthranilate, an intermediate in the biosynthesis of L-tryptophan. In the first step, the glutamine-binding beta subunit (TrpG) of anthranilate synthase (AS) provides the glutamine amidotransferase activity which generates ammonia as a substrate that, along with chorismate, is used in the second step, catalyzed by the large alpha subunit of AS (TrpE) to produce anthranilate. In the absence of TrpG, TrpE can synthesize anthranilate directly from chorismate and high concentrations of ammonia.</text>
</comment>
<evidence type="ECO:0000256" key="8">
    <source>
        <dbReference type="ARBA" id="ARBA00047683"/>
    </source>
</evidence>
<accession>S3BCK1</accession>
<dbReference type="PANTHER" id="PTHR11236:SF48">
    <property type="entry name" value="ISOCHORISMATE SYNTHASE MENF"/>
    <property type="match status" value="1"/>
</dbReference>
<keyword evidence="5" id="KW-0460">Magnesium</keyword>
<comment type="cofactor">
    <cofactor evidence="1">
        <name>Mg(2+)</name>
        <dbReference type="ChEBI" id="CHEBI:18420"/>
    </cofactor>
</comment>
<dbReference type="InterPro" id="IPR019999">
    <property type="entry name" value="Anth_synth_I-like"/>
</dbReference>
<dbReference type="RefSeq" id="WP_016474545.1">
    <property type="nucleotide sequence ID" value="NZ_KE150480.1"/>
</dbReference>
<feature type="domain" description="Anthranilate synthase component I N-terminal" evidence="10">
    <location>
        <begin position="26"/>
        <end position="167"/>
    </location>
</feature>
<keyword evidence="12" id="KW-1185">Reference proteome</keyword>
<dbReference type="InterPro" id="IPR005801">
    <property type="entry name" value="ADC_synthase"/>
</dbReference>
<feature type="domain" description="Chorismate-utilising enzyme C-terminal" evidence="9">
    <location>
        <begin position="223"/>
        <end position="489"/>
    </location>
</feature>
<comment type="subunit">
    <text evidence="2">Heterotetramer consisting of two non-identical subunits: a beta subunit (TrpG) and a large alpha subunit (TrpE).</text>
</comment>
<dbReference type="PRINTS" id="PR00095">
    <property type="entry name" value="ANTSNTHASEI"/>
</dbReference>
<dbReference type="SUPFAM" id="SSF56322">
    <property type="entry name" value="ADC synthase"/>
    <property type="match status" value="1"/>
</dbReference>
<proteinExistence type="predicted"/>
<name>S3BCK1_9BURK</name>
<dbReference type="PANTHER" id="PTHR11236">
    <property type="entry name" value="AMINOBENZOATE/ANTHRANILATE SYNTHASE"/>
    <property type="match status" value="1"/>
</dbReference>
<comment type="catalytic activity">
    <reaction evidence="8">
        <text>chorismate + L-glutamine = anthranilate + pyruvate + L-glutamate + H(+)</text>
        <dbReference type="Rhea" id="RHEA:21732"/>
        <dbReference type="ChEBI" id="CHEBI:15361"/>
        <dbReference type="ChEBI" id="CHEBI:15378"/>
        <dbReference type="ChEBI" id="CHEBI:16567"/>
        <dbReference type="ChEBI" id="CHEBI:29748"/>
        <dbReference type="ChEBI" id="CHEBI:29985"/>
        <dbReference type="ChEBI" id="CHEBI:58359"/>
        <dbReference type="EC" id="4.1.3.27"/>
    </reaction>
</comment>
<dbReference type="HOGENOM" id="CLU_006493_9_3_4"/>
<dbReference type="PATRIC" id="fig|1203554.3.peg.1364"/>
<dbReference type="Gene3D" id="3.60.120.10">
    <property type="entry name" value="Anthranilate synthase"/>
    <property type="match status" value="1"/>
</dbReference>
<dbReference type="GO" id="GO:0000162">
    <property type="term" value="P:L-tryptophan biosynthetic process"/>
    <property type="evidence" value="ECO:0007669"/>
    <property type="project" value="TreeGrafter"/>
</dbReference>
<keyword evidence="6" id="KW-0456">Lyase</keyword>
<dbReference type="Pfam" id="PF00425">
    <property type="entry name" value="Chorismate_bind"/>
    <property type="match status" value="1"/>
</dbReference>
<evidence type="ECO:0000256" key="1">
    <source>
        <dbReference type="ARBA" id="ARBA00001946"/>
    </source>
</evidence>
<dbReference type="STRING" id="1203554.HMPREF1476_01304"/>